<dbReference type="Pfam" id="PF00589">
    <property type="entry name" value="Phage_integrase"/>
    <property type="match status" value="1"/>
</dbReference>
<evidence type="ECO:0000313" key="6">
    <source>
        <dbReference type="EMBL" id="UOK73646.1"/>
    </source>
</evidence>
<dbReference type="Proteomes" id="UP000831684">
    <property type="component" value="Plasmid pB"/>
</dbReference>
<dbReference type="InterPro" id="IPR002104">
    <property type="entry name" value="Integrase_catalytic"/>
</dbReference>
<proteinExistence type="inferred from homology"/>
<gene>
    <name evidence="6" type="ORF">K9D25_22605</name>
</gene>
<reference evidence="6" key="1">
    <citation type="submission" date="2021-09" db="EMBL/GenBank/DDBJ databases">
        <title>Network and meta-omics reveal the key degrader and cooperation patterns in an efficient 1,4-dioxane-degrading microbial community.</title>
        <authorList>
            <person name="Dai C."/>
        </authorList>
    </citation>
    <scope>NUCLEOTIDE SEQUENCE</scope>
    <source>
        <strain evidence="6">ZM13</strain>
        <plasmid evidence="6">pB</plasmid>
    </source>
</reference>
<comment type="similarity">
    <text evidence="1">Belongs to the 'phage' integrase family.</text>
</comment>
<dbReference type="InterPro" id="IPR050090">
    <property type="entry name" value="Tyrosine_recombinase_XerCD"/>
</dbReference>
<evidence type="ECO:0000256" key="1">
    <source>
        <dbReference type="ARBA" id="ARBA00008857"/>
    </source>
</evidence>
<evidence type="ECO:0000259" key="5">
    <source>
        <dbReference type="PROSITE" id="PS51898"/>
    </source>
</evidence>
<keyword evidence="4" id="KW-0233">DNA recombination</keyword>
<accession>A0A9E6ZXR4</accession>
<organism evidence="6 7">
    <name type="scientific">Ancylobacter polymorphus</name>
    <dbReference type="NCBI Taxonomy" id="223390"/>
    <lineage>
        <taxon>Bacteria</taxon>
        <taxon>Pseudomonadati</taxon>
        <taxon>Pseudomonadota</taxon>
        <taxon>Alphaproteobacteria</taxon>
        <taxon>Hyphomicrobiales</taxon>
        <taxon>Xanthobacteraceae</taxon>
        <taxon>Ancylobacter</taxon>
    </lineage>
</organism>
<dbReference type="GO" id="GO:0015074">
    <property type="term" value="P:DNA integration"/>
    <property type="evidence" value="ECO:0007669"/>
    <property type="project" value="UniProtKB-KW"/>
</dbReference>
<dbReference type="PANTHER" id="PTHR30349:SF41">
    <property type="entry name" value="INTEGRASE_RECOMBINASE PROTEIN MJ0367-RELATED"/>
    <property type="match status" value="1"/>
</dbReference>
<evidence type="ECO:0000256" key="2">
    <source>
        <dbReference type="ARBA" id="ARBA00022908"/>
    </source>
</evidence>
<dbReference type="InterPro" id="IPR013762">
    <property type="entry name" value="Integrase-like_cat_sf"/>
</dbReference>
<dbReference type="InterPro" id="IPR011010">
    <property type="entry name" value="DNA_brk_join_enz"/>
</dbReference>
<dbReference type="KEGG" id="apol:K9D25_22605"/>
<evidence type="ECO:0000313" key="7">
    <source>
        <dbReference type="Proteomes" id="UP000831684"/>
    </source>
</evidence>
<dbReference type="PANTHER" id="PTHR30349">
    <property type="entry name" value="PHAGE INTEGRASE-RELATED"/>
    <property type="match status" value="1"/>
</dbReference>
<evidence type="ECO:0000256" key="4">
    <source>
        <dbReference type="ARBA" id="ARBA00023172"/>
    </source>
</evidence>
<dbReference type="Gene3D" id="1.10.443.10">
    <property type="entry name" value="Intergrase catalytic core"/>
    <property type="match status" value="1"/>
</dbReference>
<dbReference type="PROSITE" id="PS51898">
    <property type="entry name" value="TYR_RECOMBINASE"/>
    <property type="match status" value="1"/>
</dbReference>
<dbReference type="GO" id="GO:0003677">
    <property type="term" value="F:DNA binding"/>
    <property type="evidence" value="ECO:0007669"/>
    <property type="project" value="UniProtKB-KW"/>
</dbReference>
<feature type="domain" description="Tyr recombinase" evidence="5">
    <location>
        <begin position="23"/>
        <end position="206"/>
    </location>
</feature>
<dbReference type="EMBL" id="CP083241">
    <property type="protein sequence ID" value="UOK73646.1"/>
    <property type="molecule type" value="Genomic_DNA"/>
</dbReference>
<geneLocation type="plasmid" evidence="6 7">
    <name>pB</name>
</geneLocation>
<dbReference type="GO" id="GO:0006310">
    <property type="term" value="P:DNA recombination"/>
    <property type="evidence" value="ECO:0007669"/>
    <property type="project" value="UniProtKB-KW"/>
</dbReference>
<name>A0A9E6ZXR4_9HYPH</name>
<sequence length="220" mass="24937">MGHSQFDDASRERAAWNAGKQVGTKRPLTQKQIWAIRFFLDRERRIRDRALFDLAIDSKLRGCDLVKIRIRDVVAGPEIRTRAIVVQQKTGRPVQFEITSDVRASMLAWLERRGGTVEDYAFPSRIDHAHHMSTRQYARLVDEWVTAIGLRQEEYGTHSLRRTKASMIYKATGNIRAIQILLGHSKIENTVRYLGSATLHSVAITVSGTGIPVCADRAAR</sequence>
<keyword evidence="2" id="KW-0229">DNA integration</keyword>
<keyword evidence="6" id="KW-0614">Plasmid</keyword>
<evidence type="ECO:0000256" key="3">
    <source>
        <dbReference type="ARBA" id="ARBA00023125"/>
    </source>
</evidence>
<dbReference type="SUPFAM" id="SSF56349">
    <property type="entry name" value="DNA breaking-rejoining enzymes"/>
    <property type="match status" value="1"/>
</dbReference>
<dbReference type="RefSeq" id="WP_244451261.1">
    <property type="nucleotide sequence ID" value="NZ_CP083241.1"/>
</dbReference>
<keyword evidence="3" id="KW-0238">DNA-binding</keyword>
<protein>
    <submittedName>
        <fullName evidence="6">Tyrosine-type recombinase/integrase</fullName>
    </submittedName>
</protein>
<dbReference type="AlphaFoldDB" id="A0A9E6ZXR4"/>